<dbReference type="Proteomes" id="UP000233469">
    <property type="component" value="Unassembled WGS sequence"/>
</dbReference>
<name>A0A2N1MWS5_9GLOM</name>
<evidence type="ECO:0000256" key="1">
    <source>
        <dbReference type="SAM" id="Phobius"/>
    </source>
</evidence>
<keyword evidence="1" id="KW-0472">Membrane</keyword>
<keyword evidence="1" id="KW-0812">Transmembrane</keyword>
<reference evidence="2 3" key="1">
    <citation type="submission" date="2016-04" db="EMBL/GenBank/DDBJ databases">
        <title>Genome analyses suggest a sexual origin of heterokaryosis in a supposedly ancient asexual fungus.</title>
        <authorList>
            <person name="Ropars J."/>
            <person name="Sedzielewska K."/>
            <person name="Noel J."/>
            <person name="Charron P."/>
            <person name="Farinelli L."/>
            <person name="Marton T."/>
            <person name="Kruger M."/>
            <person name="Pelin A."/>
            <person name="Brachmann A."/>
            <person name="Corradi N."/>
        </authorList>
    </citation>
    <scope>NUCLEOTIDE SEQUENCE [LARGE SCALE GENOMIC DNA]</scope>
    <source>
        <strain evidence="2 3">C2</strain>
    </source>
</reference>
<dbReference type="EMBL" id="LLXL01001150">
    <property type="protein sequence ID" value="PKK66058.1"/>
    <property type="molecule type" value="Genomic_DNA"/>
</dbReference>
<accession>A0A2N1MWS5</accession>
<keyword evidence="1" id="KW-1133">Transmembrane helix</keyword>
<sequence>MIGTIKDTMMKITSKLYNLTLGFFRRNEYVVVWILSVIMIFHEIPAIKPGICG</sequence>
<comment type="caution">
    <text evidence="2">The sequence shown here is derived from an EMBL/GenBank/DDBJ whole genome shotgun (WGS) entry which is preliminary data.</text>
</comment>
<evidence type="ECO:0000313" key="3">
    <source>
        <dbReference type="Proteomes" id="UP000233469"/>
    </source>
</evidence>
<reference evidence="2 3" key="2">
    <citation type="submission" date="2017-10" db="EMBL/GenBank/DDBJ databases">
        <title>Extensive intraspecific genome diversity in a model arbuscular mycorrhizal fungus.</title>
        <authorList>
            <person name="Chen E.C.H."/>
            <person name="Morin E."/>
            <person name="Baudet D."/>
            <person name="Noel J."/>
            <person name="Ndikumana S."/>
            <person name="Charron P."/>
            <person name="St-Onge C."/>
            <person name="Giorgi J."/>
            <person name="Grigoriev I.V."/>
            <person name="Roux C."/>
            <person name="Martin F.M."/>
            <person name="Corradi N."/>
        </authorList>
    </citation>
    <scope>NUCLEOTIDE SEQUENCE [LARGE SCALE GENOMIC DNA]</scope>
    <source>
        <strain evidence="2 3">C2</strain>
    </source>
</reference>
<organism evidence="2 3">
    <name type="scientific">Rhizophagus irregularis</name>
    <dbReference type="NCBI Taxonomy" id="588596"/>
    <lineage>
        <taxon>Eukaryota</taxon>
        <taxon>Fungi</taxon>
        <taxon>Fungi incertae sedis</taxon>
        <taxon>Mucoromycota</taxon>
        <taxon>Glomeromycotina</taxon>
        <taxon>Glomeromycetes</taxon>
        <taxon>Glomerales</taxon>
        <taxon>Glomeraceae</taxon>
        <taxon>Rhizophagus</taxon>
    </lineage>
</organism>
<protein>
    <submittedName>
        <fullName evidence="2">Uncharacterized protein</fullName>
    </submittedName>
</protein>
<gene>
    <name evidence="2" type="ORF">RhiirC2_754123</name>
</gene>
<feature type="transmembrane region" description="Helical" evidence="1">
    <location>
        <begin position="29"/>
        <end position="47"/>
    </location>
</feature>
<proteinExistence type="predicted"/>
<dbReference type="AlphaFoldDB" id="A0A2N1MWS5"/>
<evidence type="ECO:0000313" key="2">
    <source>
        <dbReference type="EMBL" id="PKK66058.1"/>
    </source>
</evidence>